<dbReference type="Pfam" id="PF20511">
    <property type="entry name" value="PMI_typeI_cat"/>
    <property type="match status" value="1"/>
</dbReference>
<reference evidence="6 7" key="1">
    <citation type="submission" date="2017-06" db="EMBL/GenBank/DDBJ databases">
        <authorList>
            <person name="Kim H.J."/>
            <person name="Triplett B.A."/>
        </authorList>
    </citation>
    <scope>NUCLEOTIDE SEQUENCE [LARGE SCALE GENOMIC DNA]</scope>
    <source>
        <strain evidence="6 7">DSM 18704</strain>
    </source>
</reference>
<evidence type="ECO:0000259" key="5">
    <source>
        <dbReference type="Pfam" id="PF20511"/>
    </source>
</evidence>
<dbReference type="InterPro" id="IPR011051">
    <property type="entry name" value="RmlC_Cupin_sf"/>
</dbReference>
<dbReference type="SUPFAM" id="SSF51182">
    <property type="entry name" value="RmlC-like cupins"/>
    <property type="match status" value="1"/>
</dbReference>
<feature type="binding site" evidence="3">
    <location>
        <position position="119"/>
    </location>
    <ligand>
        <name>Zn(2+)</name>
        <dbReference type="ChEBI" id="CHEBI:29105"/>
    </ligand>
</feature>
<dbReference type="GO" id="GO:0008270">
    <property type="term" value="F:zinc ion binding"/>
    <property type="evidence" value="ECO:0007669"/>
    <property type="project" value="InterPro"/>
</dbReference>
<evidence type="ECO:0000256" key="1">
    <source>
        <dbReference type="ARBA" id="ARBA00022723"/>
    </source>
</evidence>
<keyword evidence="6" id="KW-0413">Isomerase</keyword>
<keyword evidence="1 3" id="KW-0479">Metal-binding</keyword>
<dbReference type="GO" id="GO:0004476">
    <property type="term" value="F:mannose-6-phosphate isomerase activity"/>
    <property type="evidence" value="ECO:0007669"/>
    <property type="project" value="InterPro"/>
</dbReference>
<accession>A0A239IT06</accession>
<gene>
    <name evidence="6" type="ORF">SAMN05421770_103264</name>
</gene>
<dbReference type="RefSeq" id="WP_142988299.1">
    <property type="nucleotide sequence ID" value="NZ_FZOU01000003.1"/>
</dbReference>
<dbReference type="Proteomes" id="UP000198356">
    <property type="component" value="Unassembled WGS sequence"/>
</dbReference>
<evidence type="ECO:0000256" key="3">
    <source>
        <dbReference type="PIRSR" id="PIRSR036894-1"/>
    </source>
</evidence>
<evidence type="ECO:0000256" key="4">
    <source>
        <dbReference type="PIRSR" id="PIRSR036894-2"/>
    </source>
</evidence>
<proteinExistence type="predicted"/>
<evidence type="ECO:0000313" key="6">
    <source>
        <dbReference type="EMBL" id="SNS96709.1"/>
    </source>
</evidence>
<dbReference type="InterPro" id="IPR014628">
    <property type="entry name" value="Man6P_isomerase_Firm_short"/>
</dbReference>
<dbReference type="OrthoDB" id="9808275at2"/>
<dbReference type="GO" id="GO:0005975">
    <property type="term" value="P:carbohydrate metabolic process"/>
    <property type="evidence" value="ECO:0007669"/>
    <property type="project" value="InterPro"/>
</dbReference>
<dbReference type="AlphaFoldDB" id="A0A239IT06"/>
<comment type="cofactor">
    <cofactor evidence="3">
        <name>Zn(2+)</name>
        <dbReference type="ChEBI" id="CHEBI:29105"/>
    </cofactor>
    <text evidence="3">Binds 1 zinc ion per subunit.</text>
</comment>
<dbReference type="InterPro" id="IPR051804">
    <property type="entry name" value="Carb_Metab_Reg_Kinase/Isom"/>
</dbReference>
<dbReference type="InterPro" id="IPR014710">
    <property type="entry name" value="RmlC-like_jellyroll"/>
</dbReference>
<feature type="domain" description="Phosphomannose isomerase type I catalytic" evidence="5">
    <location>
        <begin position="30"/>
        <end position="128"/>
    </location>
</feature>
<sequence length="326" mass="34100">MTLDHTALGTGGLAEDFSDIRPVDAVLMPFRLAPVFSKRIWGKPDLKPWYASTGTDELVGEAWLTGPDCIVETGPFTGQTLAAVAAQLGTALLGPASQGEFPLLIKILFPNDKLSVQVHPNDAQAQAMGVARGKTECWYVLEAEPGATVALGLKPGVDVAALGAAAKDNTMESLIEQVPVKVGDMVFVDAGTVHAIGPGVVLLETQQTCDVTYRLYDYGRPRELHLEAGLAVTSTSTKAGKIAPVAMHGFTRLIDQQYFIVDRFEGAMALDAVGASCLVSLKGTATVTAHGASVEMPAGQAVIVPAGLEVSVAGEDIAFVRCSEPA</sequence>
<feature type="binding site" evidence="3">
    <location>
        <position position="194"/>
    </location>
    <ligand>
        <name>Zn(2+)</name>
        <dbReference type="ChEBI" id="CHEBI:29105"/>
    </ligand>
</feature>
<protein>
    <submittedName>
        <fullName evidence="6">Mannose-6-phosphate isomerase, type 1</fullName>
    </submittedName>
</protein>
<dbReference type="Gene3D" id="2.60.120.10">
    <property type="entry name" value="Jelly Rolls"/>
    <property type="match status" value="1"/>
</dbReference>
<evidence type="ECO:0000256" key="2">
    <source>
        <dbReference type="ARBA" id="ARBA00022833"/>
    </source>
</evidence>
<organism evidence="6 7">
    <name type="scientific">Granulicella rosea</name>
    <dbReference type="NCBI Taxonomy" id="474952"/>
    <lineage>
        <taxon>Bacteria</taxon>
        <taxon>Pseudomonadati</taxon>
        <taxon>Acidobacteriota</taxon>
        <taxon>Terriglobia</taxon>
        <taxon>Terriglobales</taxon>
        <taxon>Acidobacteriaceae</taxon>
        <taxon>Granulicella</taxon>
    </lineage>
</organism>
<evidence type="ECO:0000313" key="7">
    <source>
        <dbReference type="Proteomes" id="UP000198356"/>
    </source>
</evidence>
<dbReference type="PANTHER" id="PTHR42742:SF3">
    <property type="entry name" value="FRUCTOKINASE"/>
    <property type="match status" value="1"/>
</dbReference>
<dbReference type="PIRSF" id="PIRSF036894">
    <property type="entry name" value="PMI_Firm_short"/>
    <property type="match status" value="1"/>
</dbReference>
<feature type="active site" evidence="4">
    <location>
        <position position="214"/>
    </location>
</feature>
<name>A0A239IT06_9BACT</name>
<keyword evidence="2 3" id="KW-0862">Zinc</keyword>
<keyword evidence="7" id="KW-1185">Reference proteome</keyword>
<feature type="binding site" evidence="3">
    <location>
        <position position="136"/>
    </location>
    <ligand>
        <name>Zn(2+)</name>
        <dbReference type="ChEBI" id="CHEBI:29105"/>
    </ligand>
</feature>
<dbReference type="PANTHER" id="PTHR42742">
    <property type="entry name" value="TRANSCRIPTIONAL REPRESSOR MPRA"/>
    <property type="match status" value="1"/>
</dbReference>
<dbReference type="CDD" id="cd07010">
    <property type="entry name" value="cupin_PMI_type_I_N_bac"/>
    <property type="match status" value="1"/>
</dbReference>
<dbReference type="EMBL" id="FZOU01000003">
    <property type="protein sequence ID" value="SNS96709.1"/>
    <property type="molecule type" value="Genomic_DNA"/>
</dbReference>
<dbReference type="InterPro" id="IPR046457">
    <property type="entry name" value="PMI_typeI_cat"/>
</dbReference>